<dbReference type="InterPro" id="IPR011251">
    <property type="entry name" value="Luciferase-like_dom"/>
</dbReference>
<keyword evidence="4" id="KW-0503">Monooxygenase</keyword>
<evidence type="ECO:0000256" key="3">
    <source>
        <dbReference type="ARBA" id="ARBA00023002"/>
    </source>
</evidence>
<keyword evidence="2" id="KW-0288">FMN</keyword>
<dbReference type="Proteomes" id="UP000620075">
    <property type="component" value="Unassembled WGS sequence"/>
</dbReference>
<dbReference type="PANTHER" id="PTHR42847:SF4">
    <property type="entry name" value="ALKANESULFONATE MONOOXYGENASE-RELATED"/>
    <property type="match status" value="1"/>
</dbReference>
<keyword evidence="3" id="KW-0560">Oxidoreductase</keyword>
<dbReference type="SUPFAM" id="SSF51679">
    <property type="entry name" value="Bacterial luciferase-like"/>
    <property type="match status" value="1"/>
</dbReference>
<name>A0A934KF51_9BACT</name>
<dbReference type="RefSeq" id="WP_338176146.1">
    <property type="nucleotide sequence ID" value="NZ_JAEKNQ010000008.1"/>
</dbReference>
<evidence type="ECO:0000256" key="1">
    <source>
        <dbReference type="ARBA" id="ARBA00022630"/>
    </source>
</evidence>
<dbReference type="EMBL" id="JAEKNQ010000008">
    <property type="protein sequence ID" value="MBJ7601783.1"/>
    <property type="molecule type" value="Genomic_DNA"/>
</dbReference>
<evidence type="ECO:0000259" key="5">
    <source>
        <dbReference type="Pfam" id="PF00296"/>
    </source>
</evidence>
<protein>
    <submittedName>
        <fullName evidence="6">LLM class flavin-dependent oxidoreductase</fullName>
    </submittedName>
</protein>
<keyword evidence="1" id="KW-0285">Flavoprotein</keyword>
<organism evidence="6 7">
    <name type="scientific">Candidatus Dormiibacter inghamiae</name>
    <dbReference type="NCBI Taxonomy" id="3127013"/>
    <lineage>
        <taxon>Bacteria</taxon>
        <taxon>Bacillati</taxon>
        <taxon>Candidatus Dormiibacterota</taxon>
        <taxon>Candidatus Dormibacteria</taxon>
        <taxon>Candidatus Dormibacterales</taxon>
        <taxon>Candidatus Dormibacteraceae</taxon>
        <taxon>Candidatus Dormiibacter</taxon>
    </lineage>
</organism>
<comment type="caution">
    <text evidence="6">The sequence shown here is derived from an EMBL/GenBank/DDBJ whole genome shotgun (WGS) entry which is preliminary data.</text>
</comment>
<gene>
    <name evidence="6" type="ORF">JF888_01080</name>
</gene>
<dbReference type="GO" id="GO:0046306">
    <property type="term" value="P:alkanesulfonate catabolic process"/>
    <property type="evidence" value="ECO:0007669"/>
    <property type="project" value="TreeGrafter"/>
</dbReference>
<accession>A0A934KF51</accession>
<dbReference type="GO" id="GO:0008726">
    <property type="term" value="F:alkanesulfonate monooxygenase activity"/>
    <property type="evidence" value="ECO:0007669"/>
    <property type="project" value="TreeGrafter"/>
</dbReference>
<dbReference type="Pfam" id="PF00296">
    <property type="entry name" value="Bac_luciferase"/>
    <property type="match status" value="1"/>
</dbReference>
<feature type="domain" description="Luciferase-like" evidence="5">
    <location>
        <begin position="20"/>
        <end position="318"/>
    </location>
</feature>
<dbReference type="InterPro" id="IPR050172">
    <property type="entry name" value="SsuD_RutA_monooxygenase"/>
</dbReference>
<dbReference type="Gene3D" id="3.20.20.30">
    <property type="entry name" value="Luciferase-like domain"/>
    <property type="match status" value="1"/>
</dbReference>
<proteinExistence type="predicted"/>
<dbReference type="InterPro" id="IPR036661">
    <property type="entry name" value="Luciferase-like_sf"/>
</dbReference>
<evidence type="ECO:0000313" key="6">
    <source>
        <dbReference type="EMBL" id="MBJ7601783.1"/>
    </source>
</evidence>
<dbReference type="PANTHER" id="PTHR42847">
    <property type="entry name" value="ALKANESULFONATE MONOOXYGENASE"/>
    <property type="match status" value="1"/>
</dbReference>
<evidence type="ECO:0000256" key="2">
    <source>
        <dbReference type="ARBA" id="ARBA00022643"/>
    </source>
</evidence>
<dbReference type="AlphaFoldDB" id="A0A934KF51"/>
<evidence type="ECO:0000313" key="7">
    <source>
        <dbReference type="Proteomes" id="UP000620075"/>
    </source>
</evidence>
<reference evidence="6 7" key="1">
    <citation type="submission" date="2020-10" db="EMBL/GenBank/DDBJ databases">
        <title>Ca. Dormibacterota MAGs.</title>
        <authorList>
            <person name="Montgomery K."/>
        </authorList>
    </citation>
    <scope>NUCLEOTIDE SEQUENCE [LARGE SCALE GENOMIC DNA]</scope>
    <source>
        <strain evidence="6">SC8811_S16_3</strain>
    </source>
</reference>
<evidence type="ECO:0000256" key="4">
    <source>
        <dbReference type="ARBA" id="ARBA00023033"/>
    </source>
</evidence>
<sequence length="347" mass="38425">MQRKKVEFGIRLPVGGPLASTENMARVARRADALGYDAVWVHDFIVWTHKQDQTHVSCGATELVNEDTTPLFMESLTNLAYLAGITEHVKLGVAVLCLPYRNPIVAAKQLANIDLLSNGRLILGVGPGGAKDGHNKDFEVLGIPRRDKWSMTKEYIRVMTEIWTNEKPSFSGQYASFEPTDINPKPVQKPHPPLWGPGHIWKDGKPPSSLSITAELCDGWIPGFITPEEYPGHIRELKDMARAAGRGDVDFVVGNEIPGYIATTDQEAIERSRKTLGVYTEGFQSHPDQERILGSAIVGSPANIRAKVQAFIESGVDHFEIKFVYHSVDELIREMEMFAAEVIPAVT</sequence>